<keyword evidence="2" id="KW-1185">Reference proteome</keyword>
<accession>A0AAV4XEV5</accession>
<reference evidence="1 2" key="1">
    <citation type="submission" date="2021-06" db="EMBL/GenBank/DDBJ databases">
        <title>Caerostris extrusa draft genome.</title>
        <authorList>
            <person name="Kono N."/>
            <person name="Arakawa K."/>
        </authorList>
    </citation>
    <scope>NUCLEOTIDE SEQUENCE [LARGE SCALE GENOMIC DNA]</scope>
</reference>
<sequence length="165" mass="18582">MEIKTLLFFRRLLIWGEIQRRNSASVIALAGEDRKRKKIPINKHKPSSVRRGFIFRGIAWLSEGVSDTDLSEADASIASHLTDGRCSSGQPRPSIKISPPYIIGQLVAGRALPRAPSPSLFLLLLDTRFSWPADEFRLRFFVQKDRCDATIVAWLDTMQAVVFQG</sequence>
<dbReference type="AlphaFoldDB" id="A0AAV4XEV5"/>
<name>A0AAV4XEV5_CAEEX</name>
<evidence type="ECO:0000313" key="2">
    <source>
        <dbReference type="Proteomes" id="UP001054945"/>
    </source>
</evidence>
<organism evidence="1 2">
    <name type="scientific">Caerostris extrusa</name>
    <name type="common">Bark spider</name>
    <name type="synonym">Caerostris bankana</name>
    <dbReference type="NCBI Taxonomy" id="172846"/>
    <lineage>
        <taxon>Eukaryota</taxon>
        <taxon>Metazoa</taxon>
        <taxon>Ecdysozoa</taxon>
        <taxon>Arthropoda</taxon>
        <taxon>Chelicerata</taxon>
        <taxon>Arachnida</taxon>
        <taxon>Araneae</taxon>
        <taxon>Araneomorphae</taxon>
        <taxon>Entelegynae</taxon>
        <taxon>Araneoidea</taxon>
        <taxon>Araneidae</taxon>
        <taxon>Caerostris</taxon>
    </lineage>
</organism>
<dbReference type="EMBL" id="BPLR01017607">
    <property type="protein sequence ID" value="GIY92978.1"/>
    <property type="molecule type" value="Genomic_DNA"/>
</dbReference>
<protein>
    <submittedName>
        <fullName evidence="1">Uncharacterized protein</fullName>
    </submittedName>
</protein>
<comment type="caution">
    <text evidence="1">The sequence shown here is derived from an EMBL/GenBank/DDBJ whole genome shotgun (WGS) entry which is preliminary data.</text>
</comment>
<gene>
    <name evidence="1" type="ORF">CEXT_588091</name>
</gene>
<evidence type="ECO:0000313" key="1">
    <source>
        <dbReference type="EMBL" id="GIY92978.1"/>
    </source>
</evidence>
<proteinExistence type="predicted"/>
<dbReference type="Proteomes" id="UP001054945">
    <property type="component" value="Unassembled WGS sequence"/>
</dbReference>